<accession>A0ACB9FMQ9</accession>
<keyword evidence="2" id="KW-1185">Reference proteome</keyword>
<name>A0ACB9FMQ9_ARCLA</name>
<dbReference type="EMBL" id="CM042047">
    <property type="protein sequence ID" value="KAI3772130.1"/>
    <property type="molecule type" value="Genomic_DNA"/>
</dbReference>
<evidence type="ECO:0000313" key="2">
    <source>
        <dbReference type="Proteomes" id="UP001055879"/>
    </source>
</evidence>
<gene>
    <name evidence="1" type="ORF">L6452_03305</name>
</gene>
<protein>
    <submittedName>
        <fullName evidence="1">Uncharacterized protein</fullName>
    </submittedName>
</protein>
<reference evidence="2" key="1">
    <citation type="journal article" date="2022" name="Mol. Ecol. Resour.">
        <title>The genomes of chicory, endive, great burdock and yacon provide insights into Asteraceae palaeo-polyploidization history and plant inulin production.</title>
        <authorList>
            <person name="Fan W."/>
            <person name="Wang S."/>
            <person name="Wang H."/>
            <person name="Wang A."/>
            <person name="Jiang F."/>
            <person name="Liu H."/>
            <person name="Zhao H."/>
            <person name="Xu D."/>
            <person name="Zhang Y."/>
        </authorList>
    </citation>
    <scope>NUCLEOTIDE SEQUENCE [LARGE SCALE GENOMIC DNA]</scope>
    <source>
        <strain evidence="2">cv. Niubang</strain>
    </source>
</reference>
<evidence type="ECO:0000313" key="1">
    <source>
        <dbReference type="EMBL" id="KAI3772130.1"/>
    </source>
</evidence>
<dbReference type="Proteomes" id="UP001055879">
    <property type="component" value="Linkage Group LG01"/>
</dbReference>
<organism evidence="1 2">
    <name type="scientific">Arctium lappa</name>
    <name type="common">Greater burdock</name>
    <name type="synonym">Lappa major</name>
    <dbReference type="NCBI Taxonomy" id="4217"/>
    <lineage>
        <taxon>Eukaryota</taxon>
        <taxon>Viridiplantae</taxon>
        <taxon>Streptophyta</taxon>
        <taxon>Embryophyta</taxon>
        <taxon>Tracheophyta</taxon>
        <taxon>Spermatophyta</taxon>
        <taxon>Magnoliopsida</taxon>
        <taxon>eudicotyledons</taxon>
        <taxon>Gunneridae</taxon>
        <taxon>Pentapetalae</taxon>
        <taxon>asterids</taxon>
        <taxon>campanulids</taxon>
        <taxon>Asterales</taxon>
        <taxon>Asteraceae</taxon>
        <taxon>Carduoideae</taxon>
        <taxon>Cardueae</taxon>
        <taxon>Arctiinae</taxon>
        <taxon>Arctium</taxon>
    </lineage>
</organism>
<proteinExistence type="predicted"/>
<reference evidence="1 2" key="2">
    <citation type="journal article" date="2022" name="Mol. Ecol. Resour.">
        <title>The genomes of chicory, endive, great burdock and yacon provide insights into Asteraceae paleo-polyploidization history and plant inulin production.</title>
        <authorList>
            <person name="Fan W."/>
            <person name="Wang S."/>
            <person name="Wang H."/>
            <person name="Wang A."/>
            <person name="Jiang F."/>
            <person name="Liu H."/>
            <person name="Zhao H."/>
            <person name="Xu D."/>
            <person name="Zhang Y."/>
        </authorList>
    </citation>
    <scope>NUCLEOTIDE SEQUENCE [LARGE SCALE GENOMIC DNA]</scope>
    <source>
        <strain evidence="2">cv. Niubang</strain>
    </source>
</reference>
<sequence length="113" mass="12642">MIIIAHRLNTIIDCDRILLLDAGQIMTTPVLNSFELWGCMAAQLDQVYSKPKMTCKIYILVVIGDSALLKEEPICWVAKASHIYNCHTWYIHGGHGDGERLAPFLHCVTTGSK</sequence>
<comment type="caution">
    <text evidence="1">The sequence shown here is derived from an EMBL/GenBank/DDBJ whole genome shotgun (WGS) entry which is preliminary data.</text>
</comment>